<accession>A0ABT2P7W1</accession>
<dbReference type="InterPro" id="IPR041657">
    <property type="entry name" value="HTH_17"/>
</dbReference>
<keyword evidence="3" id="KW-1185">Reference proteome</keyword>
<organism evidence="2 3">
    <name type="scientific">Microbacterium memoriense</name>
    <dbReference type="NCBI Taxonomy" id="2978350"/>
    <lineage>
        <taxon>Bacteria</taxon>
        <taxon>Bacillati</taxon>
        <taxon>Actinomycetota</taxon>
        <taxon>Actinomycetes</taxon>
        <taxon>Micrococcales</taxon>
        <taxon>Microbacteriaceae</taxon>
        <taxon>Microbacterium</taxon>
    </lineage>
</organism>
<comment type="caution">
    <text evidence="2">The sequence shown here is derived from an EMBL/GenBank/DDBJ whole genome shotgun (WGS) entry which is preliminary data.</text>
</comment>
<evidence type="ECO:0000259" key="1">
    <source>
        <dbReference type="Pfam" id="PF12728"/>
    </source>
</evidence>
<protein>
    <submittedName>
        <fullName evidence="2">Helix-turn-helix domain-containing protein</fullName>
    </submittedName>
</protein>
<dbReference type="RefSeq" id="WP_261605355.1">
    <property type="nucleotide sequence ID" value="NZ_JAODOR010000001.1"/>
</dbReference>
<evidence type="ECO:0000313" key="2">
    <source>
        <dbReference type="EMBL" id="MCT9000795.1"/>
    </source>
</evidence>
<dbReference type="SUPFAM" id="SSF46955">
    <property type="entry name" value="Putative DNA-binding domain"/>
    <property type="match status" value="1"/>
</dbReference>
<dbReference type="Pfam" id="PF12728">
    <property type="entry name" value="HTH_17"/>
    <property type="match status" value="1"/>
</dbReference>
<dbReference type="EMBL" id="JAODOR010000001">
    <property type="protein sequence ID" value="MCT9000795.1"/>
    <property type="molecule type" value="Genomic_DNA"/>
</dbReference>
<dbReference type="InterPro" id="IPR010093">
    <property type="entry name" value="SinI_DNA-bd"/>
</dbReference>
<dbReference type="Proteomes" id="UP001300496">
    <property type="component" value="Unassembled WGS sequence"/>
</dbReference>
<evidence type="ECO:0000313" key="3">
    <source>
        <dbReference type="Proteomes" id="UP001300496"/>
    </source>
</evidence>
<reference evidence="2 3" key="1">
    <citation type="journal article" date="2024" name="Int. J. Syst. Evol. Microbiol.">
        <title>Microbacterium memoriense sp. nov., a member of the Actinomycetota from marine beach sediment of the north coast of Portugal.</title>
        <authorList>
            <person name="Santos J.D.N.D."/>
            <person name="Klimek D."/>
            <person name="Calusinska M."/>
            <person name="Lobo-da-Cunha A."/>
            <person name="Catita J."/>
            <person name="Goncalves H."/>
            <person name="Gonzalez I."/>
            <person name="Lage O.M."/>
        </authorList>
    </citation>
    <scope>NUCLEOTIDE SEQUENCE [LARGE SCALE GENOMIC DNA]</scope>
    <source>
        <strain evidence="2 3">PMIC_1C1B</strain>
    </source>
</reference>
<feature type="domain" description="Helix-turn-helix" evidence="1">
    <location>
        <begin position="9"/>
        <end position="57"/>
    </location>
</feature>
<name>A0ABT2P7W1_9MICO</name>
<sequence length="62" mass="6870">MSTTPAPEWLTLRDTAERLSISEKSVRRWIADGRLKAVRIGPRLLRVDADSILAVAEPLTVA</sequence>
<dbReference type="NCBIfam" id="TIGR01764">
    <property type="entry name" value="excise"/>
    <property type="match status" value="1"/>
</dbReference>
<gene>
    <name evidence="2" type="ORF">N4R40_00235</name>
</gene>
<proteinExistence type="predicted"/>
<dbReference type="InterPro" id="IPR009061">
    <property type="entry name" value="DNA-bd_dom_put_sf"/>
</dbReference>